<dbReference type="RefSeq" id="WP_135433077.1">
    <property type="nucleotide sequence ID" value="NZ_SRLA01000002.1"/>
</dbReference>
<sequence>MSANSQIIGRLRSESDDGLTRLLGLYAPDGETVKLIKKEQERRRTKAAQKKFRQFHTPKS</sequence>
<keyword evidence="3" id="KW-1185">Reference proteome</keyword>
<dbReference type="EMBL" id="SRLA01000002">
    <property type="protein sequence ID" value="TGE07727.1"/>
    <property type="molecule type" value="Genomic_DNA"/>
</dbReference>
<evidence type="ECO:0000256" key="1">
    <source>
        <dbReference type="SAM" id="MobiDB-lite"/>
    </source>
</evidence>
<name>A0A4Z0P8K5_9BACT</name>
<protein>
    <submittedName>
        <fullName evidence="2">Uncharacterized protein</fullName>
    </submittedName>
</protein>
<gene>
    <name evidence="2" type="ORF">EU556_08210</name>
</gene>
<accession>A0A4Z0P8K5</accession>
<feature type="compositionally biased region" description="Basic residues" evidence="1">
    <location>
        <begin position="43"/>
        <end position="60"/>
    </location>
</feature>
<reference evidence="2 3" key="1">
    <citation type="submission" date="2019-04" db="EMBL/GenBank/DDBJ databases">
        <authorList>
            <person name="Feng G."/>
            <person name="Zhang J."/>
            <person name="Zhu H."/>
        </authorList>
    </citation>
    <scope>NUCLEOTIDE SEQUENCE [LARGE SCALE GENOMIC DNA]</scope>
    <source>
        <strain evidence="2 3">92R-1</strain>
    </source>
</reference>
<comment type="caution">
    <text evidence="2">The sequence shown here is derived from an EMBL/GenBank/DDBJ whole genome shotgun (WGS) entry which is preliminary data.</text>
</comment>
<dbReference type="Proteomes" id="UP000298337">
    <property type="component" value="Unassembled WGS sequence"/>
</dbReference>
<organism evidence="2 3">
    <name type="scientific">Hymenobacter fodinae</name>
    <dbReference type="NCBI Taxonomy" id="2510796"/>
    <lineage>
        <taxon>Bacteria</taxon>
        <taxon>Pseudomonadati</taxon>
        <taxon>Bacteroidota</taxon>
        <taxon>Cytophagia</taxon>
        <taxon>Cytophagales</taxon>
        <taxon>Hymenobacteraceae</taxon>
        <taxon>Hymenobacter</taxon>
    </lineage>
</organism>
<proteinExistence type="predicted"/>
<evidence type="ECO:0000313" key="2">
    <source>
        <dbReference type="EMBL" id="TGE07727.1"/>
    </source>
</evidence>
<evidence type="ECO:0000313" key="3">
    <source>
        <dbReference type="Proteomes" id="UP000298337"/>
    </source>
</evidence>
<feature type="region of interest" description="Disordered" evidence="1">
    <location>
        <begin position="40"/>
        <end position="60"/>
    </location>
</feature>
<dbReference type="AlphaFoldDB" id="A0A4Z0P8K5"/>